<dbReference type="Pfam" id="PF13041">
    <property type="entry name" value="PPR_2"/>
    <property type="match status" value="3"/>
</dbReference>
<evidence type="ECO:0000256" key="2">
    <source>
        <dbReference type="ARBA" id="ARBA00022737"/>
    </source>
</evidence>
<dbReference type="GO" id="GO:0003729">
    <property type="term" value="F:mRNA binding"/>
    <property type="evidence" value="ECO:0007669"/>
    <property type="project" value="TreeGrafter"/>
</dbReference>
<evidence type="ECO:0000256" key="1">
    <source>
        <dbReference type="ARBA" id="ARBA00007626"/>
    </source>
</evidence>
<dbReference type="PANTHER" id="PTHR47934">
    <property type="entry name" value="PENTATRICOPEPTIDE REPEAT-CONTAINING PROTEIN PET309, MITOCHONDRIAL"/>
    <property type="match status" value="1"/>
</dbReference>
<dbReference type="AlphaFoldDB" id="A0AAD8KBW6"/>
<dbReference type="SUPFAM" id="SSF81901">
    <property type="entry name" value="HCP-like"/>
    <property type="match status" value="1"/>
</dbReference>
<evidence type="ECO:0000313" key="5">
    <source>
        <dbReference type="Proteomes" id="UP001229421"/>
    </source>
</evidence>
<proteinExistence type="inferred from homology"/>
<keyword evidence="5" id="KW-1185">Reference proteome</keyword>
<gene>
    <name evidence="4" type="ORF">QVD17_21357</name>
</gene>
<evidence type="ECO:0000256" key="3">
    <source>
        <dbReference type="PROSITE-ProRule" id="PRU00708"/>
    </source>
</evidence>
<comment type="similarity">
    <text evidence="1">Belongs to the PPR family. P subfamily.</text>
</comment>
<dbReference type="InterPro" id="IPR011990">
    <property type="entry name" value="TPR-like_helical_dom_sf"/>
</dbReference>
<feature type="repeat" description="PPR" evidence="3">
    <location>
        <begin position="165"/>
        <end position="199"/>
    </location>
</feature>
<dbReference type="NCBIfam" id="TIGR00756">
    <property type="entry name" value="PPR"/>
    <property type="match status" value="5"/>
</dbReference>
<dbReference type="PANTHER" id="PTHR47934:SF26">
    <property type="entry name" value="SMALL RIBOSOMAL SUBUNIT PROTEIN MS78 (RPPR3A)"/>
    <property type="match status" value="1"/>
</dbReference>
<dbReference type="Proteomes" id="UP001229421">
    <property type="component" value="Unassembled WGS sequence"/>
</dbReference>
<dbReference type="GO" id="GO:0006396">
    <property type="term" value="P:RNA processing"/>
    <property type="evidence" value="ECO:0007669"/>
    <property type="project" value="TreeGrafter"/>
</dbReference>
<dbReference type="Pfam" id="PF01535">
    <property type="entry name" value="PPR"/>
    <property type="match status" value="1"/>
</dbReference>
<feature type="repeat" description="PPR" evidence="3">
    <location>
        <begin position="271"/>
        <end position="305"/>
    </location>
</feature>
<dbReference type="Gene3D" id="1.25.40.10">
    <property type="entry name" value="Tetratricopeptide repeat domain"/>
    <property type="match status" value="3"/>
</dbReference>
<dbReference type="GO" id="GO:0005739">
    <property type="term" value="C:mitochondrion"/>
    <property type="evidence" value="ECO:0007669"/>
    <property type="project" value="TreeGrafter"/>
</dbReference>
<evidence type="ECO:0008006" key="6">
    <source>
        <dbReference type="Google" id="ProtNLM"/>
    </source>
</evidence>
<name>A0AAD8KBW6_TARER</name>
<keyword evidence="2" id="KW-0677">Repeat</keyword>
<dbReference type="InterPro" id="IPR002885">
    <property type="entry name" value="PPR_rpt"/>
</dbReference>
<reference evidence="4" key="1">
    <citation type="journal article" date="2023" name="bioRxiv">
        <title>Improved chromosome-level genome assembly for marigold (Tagetes erecta).</title>
        <authorList>
            <person name="Jiang F."/>
            <person name="Yuan L."/>
            <person name="Wang S."/>
            <person name="Wang H."/>
            <person name="Xu D."/>
            <person name="Wang A."/>
            <person name="Fan W."/>
        </authorList>
    </citation>
    <scope>NUCLEOTIDE SEQUENCE</scope>
    <source>
        <strain evidence="4">WSJ</strain>
        <tissue evidence="4">Leaf</tissue>
    </source>
</reference>
<accession>A0AAD8KBW6</accession>
<feature type="repeat" description="PPR" evidence="3">
    <location>
        <begin position="236"/>
        <end position="270"/>
    </location>
</feature>
<dbReference type="InterPro" id="IPR051114">
    <property type="entry name" value="Mito_RNA_Proc_CCM1"/>
</dbReference>
<comment type="caution">
    <text evidence="4">The sequence shown here is derived from an EMBL/GenBank/DDBJ whole genome shotgun (WGS) entry which is preliminary data.</text>
</comment>
<dbReference type="PROSITE" id="PS51375">
    <property type="entry name" value="PPR"/>
    <property type="match status" value="3"/>
</dbReference>
<dbReference type="EMBL" id="JAUHHV010000006">
    <property type="protein sequence ID" value="KAK1420052.1"/>
    <property type="molecule type" value="Genomic_DNA"/>
</dbReference>
<organism evidence="4 5">
    <name type="scientific">Tagetes erecta</name>
    <name type="common">African marigold</name>
    <dbReference type="NCBI Taxonomy" id="13708"/>
    <lineage>
        <taxon>Eukaryota</taxon>
        <taxon>Viridiplantae</taxon>
        <taxon>Streptophyta</taxon>
        <taxon>Embryophyta</taxon>
        <taxon>Tracheophyta</taxon>
        <taxon>Spermatophyta</taxon>
        <taxon>Magnoliopsida</taxon>
        <taxon>eudicotyledons</taxon>
        <taxon>Gunneridae</taxon>
        <taxon>Pentapetalae</taxon>
        <taxon>asterids</taxon>
        <taxon>campanulids</taxon>
        <taxon>Asterales</taxon>
        <taxon>Asteraceae</taxon>
        <taxon>Asteroideae</taxon>
        <taxon>Heliantheae alliance</taxon>
        <taxon>Tageteae</taxon>
        <taxon>Tagetes</taxon>
    </lineage>
</organism>
<evidence type="ECO:0000313" key="4">
    <source>
        <dbReference type="EMBL" id="KAK1420052.1"/>
    </source>
</evidence>
<protein>
    <recommendedName>
        <fullName evidence="6">Pentatricopeptide repeat-containing protein</fullName>
    </recommendedName>
</protein>
<sequence>MLNKAASTTLKMSSFSRIIRSFCTSASKSINDDIYQERNLKRVVDKFKKLSASHLFRKQSHVYDYTVRRLALAKKYKWVEEILEDQKQYNDISKEGFTVRLISLYGKSGMFDHASKLFDEMPDRNCLQTVKSFNALLGACLNAKEFDKVDGLFRELPGKISVKPDVVSYNTVIKAFCEMGSFDSAASVFNEIEKTGLKPDLISFNTLLIGFYRNGRFLDGEKLWAKMKMDTGISLDTRTYNARLVGLVSEKKTAEAVELFNQLCSKNLKPDVFSYNAIISAFCNDGNLQEAKKWYTKLLESDSAPNKTTFTTLIPFACKVSDLDWAVELFKRTFEQKCLVDPNVMQMVIDGLVKESKTEEAEQLVEIGNSNKFRRYNLTMPAEE</sequence>
<dbReference type="GO" id="GO:0007005">
    <property type="term" value="P:mitochondrion organization"/>
    <property type="evidence" value="ECO:0007669"/>
    <property type="project" value="TreeGrafter"/>
</dbReference>